<reference evidence="1 2" key="1">
    <citation type="submission" date="2016-11" db="EMBL/GenBank/DDBJ databases">
        <authorList>
            <person name="Varghese N."/>
            <person name="Submissions S."/>
        </authorList>
    </citation>
    <scope>NUCLEOTIDE SEQUENCE [LARGE SCALE GENOMIC DNA]</scope>
    <source>
        <strain evidence="1 2">NFR18</strain>
    </source>
</reference>
<dbReference type="AlphaFoldDB" id="A0AB38C541"/>
<gene>
    <name evidence="1" type="ORF">SAMN03097694_1539</name>
</gene>
<dbReference type="Proteomes" id="UP000182489">
    <property type="component" value="Unassembled WGS sequence"/>
</dbReference>
<organism evidence="1 2">
    <name type="scientific">Janthinobacterium lividum</name>
    <dbReference type="NCBI Taxonomy" id="29581"/>
    <lineage>
        <taxon>Bacteria</taxon>
        <taxon>Pseudomonadati</taxon>
        <taxon>Pseudomonadota</taxon>
        <taxon>Betaproteobacteria</taxon>
        <taxon>Burkholderiales</taxon>
        <taxon>Oxalobacteraceae</taxon>
        <taxon>Janthinobacterium</taxon>
    </lineage>
</organism>
<evidence type="ECO:0000313" key="1">
    <source>
        <dbReference type="EMBL" id="SFX30190.1"/>
    </source>
</evidence>
<evidence type="ECO:0000313" key="2">
    <source>
        <dbReference type="Proteomes" id="UP000182489"/>
    </source>
</evidence>
<name>A0AB38C541_9BURK</name>
<protein>
    <submittedName>
        <fullName evidence="1">Uncharacterized protein</fullName>
    </submittedName>
</protein>
<comment type="caution">
    <text evidence="1">The sequence shown here is derived from an EMBL/GenBank/DDBJ whole genome shotgun (WGS) entry which is preliminary data.</text>
</comment>
<accession>A0AB38C541</accession>
<sequence>MHFKISRSIEGSFHICMKFYLNRTDNFTIAVCDVIVINIYICHKSFFAGGMVYKFLSIFQSCFFFDRHTLSL</sequence>
<dbReference type="EMBL" id="FPKH01000001">
    <property type="protein sequence ID" value="SFX30190.1"/>
    <property type="molecule type" value="Genomic_DNA"/>
</dbReference>
<proteinExistence type="predicted"/>